<dbReference type="PANTHER" id="PTHR30572:SF4">
    <property type="entry name" value="ABC TRANSPORTER PERMEASE YTRF"/>
    <property type="match status" value="1"/>
</dbReference>
<comment type="subcellular location">
    <subcellularLocation>
        <location evidence="1">Cell membrane</location>
        <topology evidence="1">Multi-pass membrane protein</topology>
    </subcellularLocation>
</comment>
<dbReference type="InterPro" id="IPR025857">
    <property type="entry name" value="MacB_PCD"/>
</dbReference>
<keyword evidence="5 7" id="KW-0472">Membrane</keyword>
<feature type="transmembrane region" description="Helical" evidence="7">
    <location>
        <begin position="20"/>
        <end position="39"/>
    </location>
</feature>
<evidence type="ECO:0000313" key="11">
    <source>
        <dbReference type="Proteomes" id="UP000651010"/>
    </source>
</evidence>
<dbReference type="EMBL" id="JACZZA010000025">
    <property type="protein sequence ID" value="MBE1163044.1"/>
    <property type="molecule type" value="Genomic_DNA"/>
</dbReference>
<gene>
    <name evidence="10" type="ORF">IGX34_21910</name>
</gene>
<evidence type="ECO:0000313" key="10">
    <source>
        <dbReference type="EMBL" id="MBE1163044.1"/>
    </source>
</evidence>
<reference evidence="10 11" key="1">
    <citation type="submission" date="2020-09" db="EMBL/GenBank/DDBJ databases">
        <title>Dyella sp. 7MK23 isolated from forest soil.</title>
        <authorList>
            <person name="Fu J."/>
        </authorList>
    </citation>
    <scope>NUCLEOTIDE SEQUENCE [LARGE SCALE GENOMIC DNA]</scope>
    <source>
        <strain evidence="10 11">7MK23</strain>
    </source>
</reference>
<evidence type="ECO:0000256" key="1">
    <source>
        <dbReference type="ARBA" id="ARBA00004651"/>
    </source>
</evidence>
<evidence type="ECO:0000256" key="4">
    <source>
        <dbReference type="ARBA" id="ARBA00022989"/>
    </source>
</evidence>
<keyword evidence="2" id="KW-1003">Cell membrane</keyword>
<evidence type="ECO:0000259" key="8">
    <source>
        <dbReference type="Pfam" id="PF02687"/>
    </source>
</evidence>
<comment type="caution">
    <text evidence="10">The sequence shown here is derived from an EMBL/GenBank/DDBJ whole genome shotgun (WGS) entry which is preliminary data.</text>
</comment>
<name>A0ABR9GGB9_9GAMM</name>
<feature type="domain" description="MacB-like periplasmic core" evidence="9">
    <location>
        <begin position="26"/>
        <end position="216"/>
    </location>
</feature>
<dbReference type="InterPro" id="IPR003838">
    <property type="entry name" value="ABC3_permease_C"/>
</dbReference>
<feature type="transmembrane region" description="Helical" evidence="7">
    <location>
        <begin position="293"/>
        <end position="317"/>
    </location>
</feature>
<comment type="similarity">
    <text evidence="6">Belongs to the ABC-4 integral membrane protein family.</text>
</comment>
<dbReference type="Proteomes" id="UP000651010">
    <property type="component" value="Unassembled WGS sequence"/>
</dbReference>
<dbReference type="PANTHER" id="PTHR30572">
    <property type="entry name" value="MEMBRANE COMPONENT OF TRANSPORTER-RELATED"/>
    <property type="match status" value="1"/>
</dbReference>
<keyword evidence="11" id="KW-1185">Reference proteome</keyword>
<feature type="transmembrane region" description="Helical" evidence="7">
    <location>
        <begin position="379"/>
        <end position="401"/>
    </location>
</feature>
<keyword evidence="4 7" id="KW-1133">Transmembrane helix</keyword>
<proteinExistence type="inferred from homology"/>
<evidence type="ECO:0000256" key="7">
    <source>
        <dbReference type="SAM" id="Phobius"/>
    </source>
</evidence>
<sequence>MLQIKPILAALKQHKAGTVLIGLQIALTLAIVCNLLFMIHQRMLHVSRPSGVSEESVLTIRNEWARADESNLQALDAADLQLLRRLTGVRDASISYGYPLRNGGYNSSVSNTPSNPNEINVSSRFFTDDHLLPVLDSKLIAGRNFRSDEVAWEREDQMQPAPQVILTESLARKLYPDGSALGKPVYLDGSASPSVVIGIVDRLAGNFPGSWNDAAYGDIVIEPRIVVDKPVTYLISAEPGQLEAITKGAPAALMKLNRLRIIADGTGDADMGVRNFTQVRADAYRDEEGMVKVMAYISIVLLCITAAGIVGLTSFWVGQRRKQIGIRRALGATRGEILSYFLTENLLIGIGAVFFGSLLAGGISLFLSLHFETHRLSVIYLLGGIATLLLLGQCATFGPAWRAAKISPVEATRSG</sequence>
<dbReference type="RefSeq" id="WP_192557890.1">
    <property type="nucleotide sequence ID" value="NZ_JACZZA010000025.1"/>
</dbReference>
<dbReference type="Pfam" id="PF02687">
    <property type="entry name" value="FtsX"/>
    <property type="match status" value="1"/>
</dbReference>
<evidence type="ECO:0000256" key="6">
    <source>
        <dbReference type="ARBA" id="ARBA00038076"/>
    </source>
</evidence>
<evidence type="ECO:0000259" key="9">
    <source>
        <dbReference type="Pfam" id="PF12704"/>
    </source>
</evidence>
<evidence type="ECO:0000256" key="3">
    <source>
        <dbReference type="ARBA" id="ARBA00022692"/>
    </source>
</evidence>
<feature type="domain" description="ABC3 transporter permease C-terminal" evidence="8">
    <location>
        <begin position="297"/>
        <end position="408"/>
    </location>
</feature>
<accession>A0ABR9GGB9</accession>
<dbReference type="Pfam" id="PF12704">
    <property type="entry name" value="MacB_PCD"/>
    <property type="match status" value="1"/>
</dbReference>
<keyword evidence="3 7" id="KW-0812">Transmembrane</keyword>
<dbReference type="InterPro" id="IPR050250">
    <property type="entry name" value="Macrolide_Exporter_MacB"/>
</dbReference>
<organism evidence="10 11">
    <name type="scientific">Dyella acidiphila</name>
    <dbReference type="NCBI Taxonomy" id="2775866"/>
    <lineage>
        <taxon>Bacteria</taxon>
        <taxon>Pseudomonadati</taxon>
        <taxon>Pseudomonadota</taxon>
        <taxon>Gammaproteobacteria</taxon>
        <taxon>Lysobacterales</taxon>
        <taxon>Rhodanobacteraceae</taxon>
        <taxon>Dyella</taxon>
    </lineage>
</organism>
<evidence type="ECO:0000256" key="2">
    <source>
        <dbReference type="ARBA" id="ARBA00022475"/>
    </source>
</evidence>
<evidence type="ECO:0000256" key="5">
    <source>
        <dbReference type="ARBA" id="ARBA00023136"/>
    </source>
</evidence>
<protein>
    <submittedName>
        <fullName evidence="10">FtsX-like permease family protein</fullName>
    </submittedName>
</protein>
<feature type="transmembrane region" description="Helical" evidence="7">
    <location>
        <begin position="346"/>
        <end position="367"/>
    </location>
</feature>